<dbReference type="RefSeq" id="XP_068351315.1">
    <property type="nucleotide sequence ID" value="XM_068494648.1"/>
</dbReference>
<keyword evidence="1" id="KW-0175">Coiled coil</keyword>
<accession>A0A1J4JGA9</accession>
<keyword evidence="3" id="KW-1185">Reference proteome</keyword>
<evidence type="ECO:0008006" key="4">
    <source>
        <dbReference type="Google" id="ProtNLM"/>
    </source>
</evidence>
<dbReference type="Gene3D" id="3.30.710.10">
    <property type="entry name" value="Potassium Channel Kv1.1, Chain A"/>
    <property type="match status" value="1"/>
</dbReference>
<dbReference type="PANTHER" id="PTHR47457:SF1">
    <property type="entry name" value="BTB DOMAIN-CONTAINING PROTEIN-RELATED"/>
    <property type="match status" value="1"/>
</dbReference>
<evidence type="ECO:0000313" key="3">
    <source>
        <dbReference type="Proteomes" id="UP000179807"/>
    </source>
</evidence>
<protein>
    <recommendedName>
        <fullName evidence="4">BTB domain-containing protein</fullName>
    </recommendedName>
</protein>
<reference evidence="2" key="1">
    <citation type="submission" date="2016-10" db="EMBL/GenBank/DDBJ databases">
        <authorList>
            <person name="Benchimol M."/>
            <person name="Almeida L.G."/>
            <person name="Vasconcelos A.T."/>
            <person name="Perreira-Neves A."/>
            <person name="Rosa I.A."/>
            <person name="Tasca T."/>
            <person name="Bogo M.R."/>
            <person name="de Souza W."/>
        </authorList>
    </citation>
    <scope>NUCLEOTIDE SEQUENCE [LARGE SCALE GENOMIC DNA]</scope>
    <source>
        <strain evidence="2">K</strain>
    </source>
</reference>
<sequence length="551" mass="66230">MDKRADWKNNSSFDLLKIDDLTEEEPENRLIIVYHGERIETEKNIFFFKCRFFRKQKHLFEQKENDLSDKYSTETFRSFIFSMKSREIELRESNVFELLELSSRYEYHELFLSLQKYLSTCPFFTHLLNEIISNEKENNALNENYCMTDEIYSIISKHFDQSIKSGLLLKFKYSTIYRFLKSPSLVVKDHHLLFEFILTIFDEFQKTYKDRKENERKFHKQKLILQSFTSFLDYNEINEEEVERLIQHLVFCDSYQPKHSSTLISRLIIQQHSNETLISQFEKKVEQQSSIINSINNLIKKQLSDQKKEIEALKSEFAQQLKEQCKYLNTKILYLKKSYDDIKQNELIIRSNDYINKHFEKRHEKNSKHIKNEYNDKLYQEISLIKSIIKDRIPTFNAQYVNSERSFQGSIYELTRRVKKNVYEAGIVDITGNPSINKSFSILFDYNDKEISYFPEDKVNSYLCFDFKDHQITLSHYSIKSGKSFSPDFLRSWIIEGSNDKQQWDKLDSHNYNQTFCYERQVETFEIEKISQSQNKYRFIQLKMTGPSSRG</sequence>
<dbReference type="OrthoDB" id="19132at2759"/>
<dbReference type="SUPFAM" id="SSF54695">
    <property type="entry name" value="POZ domain"/>
    <property type="match status" value="1"/>
</dbReference>
<organism evidence="2 3">
    <name type="scientific">Tritrichomonas foetus</name>
    <dbReference type="NCBI Taxonomy" id="1144522"/>
    <lineage>
        <taxon>Eukaryota</taxon>
        <taxon>Metamonada</taxon>
        <taxon>Parabasalia</taxon>
        <taxon>Tritrichomonadida</taxon>
        <taxon>Tritrichomonadidae</taxon>
        <taxon>Tritrichomonas</taxon>
    </lineage>
</organism>
<evidence type="ECO:0000313" key="2">
    <source>
        <dbReference type="EMBL" id="OHS98178.1"/>
    </source>
</evidence>
<dbReference type="InterPro" id="IPR011333">
    <property type="entry name" value="SKP1/BTB/POZ_sf"/>
</dbReference>
<dbReference type="VEuPathDB" id="TrichDB:TRFO_09039"/>
<dbReference type="Gene3D" id="2.60.120.260">
    <property type="entry name" value="Galactose-binding domain-like"/>
    <property type="match status" value="1"/>
</dbReference>
<gene>
    <name evidence="2" type="ORF">TRFO_09039</name>
</gene>
<comment type="caution">
    <text evidence="2">The sequence shown here is derived from an EMBL/GenBank/DDBJ whole genome shotgun (WGS) entry which is preliminary data.</text>
</comment>
<dbReference type="AlphaFoldDB" id="A0A1J4JGA9"/>
<dbReference type="Proteomes" id="UP000179807">
    <property type="component" value="Unassembled WGS sequence"/>
</dbReference>
<dbReference type="PANTHER" id="PTHR47457">
    <property type="entry name" value="OS05G0345500 PROTEIN"/>
    <property type="match status" value="1"/>
</dbReference>
<name>A0A1J4JGA9_9EUKA</name>
<dbReference type="GeneID" id="94829352"/>
<proteinExistence type="predicted"/>
<evidence type="ECO:0000256" key="1">
    <source>
        <dbReference type="SAM" id="Coils"/>
    </source>
</evidence>
<feature type="coiled-coil region" evidence="1">
    <location>
        <begin position="296"/>
        <end position="323"/>
    </location>
</feature>
<dbReference type="EMBL" id="MLAK01001071">
    <property type="protein sequence ID" value="OHS98178.1"/>
    <property type="molecule type" value="Genomic_DNA"/>
</dbReference>